<evidence type="ECO:0000256" key="1">
    <source>
        <dbReference type="ARBA" id="ARBA00008428"/>
    </source>
</evidence>
<dbReference type="Proteomes" id="UP000599109">
    <property type="component" value="Unassembled WGS sequence"/>
</dbReference>
<dbReference type="InterPro" id="IPR007694">
    <property type="entry name" value="DNA_helicase_DnaB-like_C"/>
</dbReference>
<evidence type="ECO:0000256" key="7">
    <source>
        <dbReference type="ARBA" id="ARBA00022840"/>
    </source>
</evidence>
<keyword evidence="2" id="KW-0639">Primosome</keyword>
<evidence type="ECO:0000256" key="5">
    <source>
        <dbReference type="ARBA" id="ARBA00022801"/>
    </source>
</evidence>
<dbReference type="GO" id="GO:0005524">
    <property type="term" value="F:ATP binding"/>
    <property type="evidence" value="ECO:0007669"/>
    <property type="project" value="UniProtKB-KW"/>
</dbReference>
<gene>
    <name evidence="13" type="ORF">JJ685_05330</name>
</gene>
<protein>
    <recommendedName>
        <fullName evidence="10">DNA 5'-3' helicase</fullName>
        <ecNumber evidence="10">5.6.2.3</ecNumber>
    </recommendedName>
</protein>
<evidence type="ECO:0000313" key="13">
    <source>
        <dbReference type="EMBL" id="MBL0390560.1"/>
    </source>
</evidence>
<dbReference type="GO" id="GO:0003677">
    <property type="term" value="F:DNA binding"/>
    <property type="evidence" value="ECO:0007669"/>
    <property type="project" value="UniProtKB-KW"/>
</dbReference>
<dbReference type="Gene3D" id="1.10.860.10">
    <property type="entry name" value="DNAb Helicase, Chain A"/>
    <property type="match status" value="1"/>
</dbReference>
<dbReference type="InterPro" id="IPR007693">
    <property type="entry name" value="DNA_helicase_DnaB-like_N"/>
</dbReference>
<evidence type="ECO:0000256" key="8">
    <source>
        <dbReference type="ARBA" id="ARBA00023125"/>
    </source>
</evidence>
<dbReference type="Pfam" id="PF00772">
    <property type="entry name" value="DnaB"/>
    <property type="match status" value="1"/>
</dbReference>
<dbReference type="GO" id="GO:1990077">
    <property type="term" value="C:primosome complex"/>
    <property type="evidence" value="ECO:0007669"/>
    <property type="project" value="UniProtKB-KW"/>
</dbReference>
<evidence type="ECO:0000256" key="6">
    <source>
        <dbReference type="ARBA" id="ARBA00022806"/>
    </source>
</evidence>
<dbReference type="GO" id="GO:0006269">
    <property type="term" value="P:DNA replication, synthesis of primer"/>
    <property type="evidence" value="ECO:0007669"/>
    <property type="project" value="UniProtKB-KW"/>
</dbReference>
<dbReference type="GO" id="GO:0016787">
    <property type="term" value="F:hydrolase activity"/>
    <property type="evidence" value="ECO:0007669"/>
    <property type="project" value="UniProtKB-KW"/>
</dbReference>
<dbReference type="PROSITE" id="PS51199">
    <property type="entry name" value="SF4_HELICASE"/>
    <property type="match status" value="1"/>
</dbReference>
<comment type="caution">
    <text evidence="13">The sequence shown here is derived from an EMBL/GenBank/DDBJ whole genome shotgun (WGS) entry which is preliminary data.</text>
</comment>
<evidence type="ECO:0000256" key="2">
    <source>
        <dbReference type="ARBA" id="ARBA00022515"/>
    </source>
</evidence>
<evidence type="ECO:0000256" key="3">
    <source>
        <dbReference type="ARBA" id="ARBA00022705"/>
    </source>
</evidence>
<keyword evidence="8" id="KW-0238">DNA-binding</keyword>
<dbReference type="RefSeq" id="WP_201673154.1">
    <property type="nucleotide sequence ID" value="NZ_JAEQNE010000001.1"/>
</dbReference>
<dbReference type="AlphaFoldDB" id="A0A936YVX5"/>
<feature type="domain" description="SF4 helicase" evidence="12">
    <location>
        <begin position="179"/>
        <end position="440"/>
    </location>
</feature>
<sequence length="455" mass="49529">MHPRDLNPGSLLWLPEVEASVLGSLLLDNGAWDRVGDILQARHFGADHAVIFDVIASLVVANKPADVMTVYEELVKLGKAEEVGGLSYLNSLQQTVMSSANVRRYSEIVLEKALLRGLIEAAEKVKALALEPGPMTVAERLDQAQSALQSVQVQGGRTMPTAISESVVALLDRIQNRADGTEPRGISTGISDIDRLLGGGLKGGKQVIVAARPSIGKSSLAQQFALNAARAGHAAAILSQEMPKDDLVERGAANLGRLDLSRIISGDLADDDWSRLTEAVEHMRGLPLFLDDQAALTLADIQAKARALKRQHNLKVLILDYIQLCAAGDKDNRHHQIEQLSRGLKALAMQLDITVITLSQLNREVEKRTSGRPVLSDLKESGSIEEDADVVMLLSRMGEEKDGFRVIHCDIPKNRQGKTGGVTLGFQGQYQEWTATVAPPEEYSRPVRRQYTQEV</sequence>
<keyword evidence="6 13" id="KW-0347">Helicase</keyword>
<dbReference type="PANTHER" id="PTHR30153:SF2">
    <property type="entry name" value="REPLICATIVE DNA HELICASE"/>
    <property type="match status" value="1"/>
</dbReference>
<keyword evidence="14" id="KW-1185">Reference proteome</keyword>
<evidence type="ECO:0000259" key="12">
    <source>
        <dbReference type="PROSITE" id="PS51199"/>
    </source>
</evidence>
<dbReference type="InterPro" id="IPR027417">
    <property type="entry name" value="P-loop_NTPase"/>
</dbReference>
<dbReference type="InterPro" id="IPR036185">
    <property type="entry name" value="DNA_heli_DnaB-like_N_sf"/>
</dbReference>
<evidence type="ECO:0000313" key="14">
    <source>
        <dbReference type="Proteomes" id="UP000599109"/>
    </source>
</evidence>
<proteinExistence type="inferred from homology"/>
<evidence type="ECO:0000256" key="4">
    <source>
        <dbReference type="ARBA" id="ARBA00022741"/>
    </source>
</evidence>
<dbReference type="SUPFAM" id="SSF52540">
    <property type="entry name" value="P-loop containing nucleoside triphosphate hydrolases"/>
    <property type="match status" value="1"/>
</dbReference>
<dbReference type="EC" id="5.6.2.3" evidence="10"/>
<dbReference type="Gene3D" id="3.40.50.300">
    <property type="entry name" value="P-loop containing nucleotide triphosphate hydrolases"/>
    <property type="match status" value="1"/>
</dbReference>
<keyword evidence="4" id="KW-0547">Nucleotide-binding</keyword>
<dbReference type="GO" id="GO:0005829">
    <property type="term" value="C:cytosol"/>
    <property type="evidence" value="ECO:0007669"/>
    <property type="project" value="TreeGrafter"/>
</dbReference>
<evidence type="ECO:0000256" key="11">
    <source>
        <dbReference type="ARBA" id="ARBA00048954"/>
    </source>
</evidence>
<reference evidence="13 14" key="1">
    <citation type="journal article" date="2017" name="Int. J. Syst. Evol. Microbiol.">
        <title>Ramlibacter monticola sp. nov., isolated from forest soil.</title>
        <authorList>
            <person name="Chaudhary D.K."/>
            <person name="Kim J."/>
        </authorList>
    </citation>
    <scope>NUCLEOTIDE SEQUENCE [LARGE SCALE GENOMIC DNA]</scope>
    <source>
        <strain evidence="13 14">KACC 19175</strain>
    </source>
</reference>
<keyword evidence="9" id="KW-0413">Isomerase</keyword>
<dbReference type="SUPFAM" id="SSF48024">
    <property type="entry name" value="N-terminal domain of DnaB helicase"/>
    <property type="match status" value="1"/>
</dbReference>
<organism evidence="13 14">
    <name type="scientific">Ramlibacter monticola</name>
    <dbReference type="NCBI Taxonomy" id="1926872"/>
    <lineage>
        <taxon>Bacteria</taxon>
        <taxon>Pseudomonadati</taxon>
        <taxon>Pseudomonadota</taxon>
        <taxon>Betaproteobacteria</taxon>
        <taxon>Burkholderiales</taxon>
        <taxon>Comamonadaceae</taxon>
        <taxon>Ramlibacter</taxon>
    </lineage>
</organism>
<evidence type="ECO:0000256" key="10">
    <source>
        <dbReference type="ARBA" id="ARBA00044969"/>
    </source>
</evidence>
<keyword evidence="3" id="KW-0235">DNA replication</keyword>
<dbReference type="GO" id="GO:0043139">
    <property type="term" value="F:5'-3' DNA helicase activity"/>
    <property type="evidence" value="ECO:0007669"/>
    <property type="project" value="UniProtKB-EC"/>
</dbReference>
<name>A0A936YVX5_9BURK</name>
<dbReference type="Pfam" id="PF03796">
    <property type="entry name" value="DnaB_C"/>
    <property type="match status" value="1"/>
</dbReference>
<dbReference type="PANTHER" id="PTHR30153">
    <property type="entry name" value="REPLICATIVE DNA HELICASE DNAB"/>
    <property type="match status" value="1"/>
</dbReference>
<comment type="catalytic activity">
    <reaction evidence="11">
        <text>ATP + H2O = ADP + phosphate + H(+)</text>
        <dbReference type="Rhea" id="RHEA:13065"/>
        <dbReference type="ChEBI" id="CHEBI:15377"/>
        <dbReference type="ChEBI" id="CHEBI:15378"/>
        <dbReference type="ChEBI" id="CHEBI:30616"/>
        <dbReference type="ChEBI" id="CHEBI:43474"/>
        <dbReference type="ChEBI" id="CHEBI:456216"/>
        <dbReference type="EC" id="5.6.2.3"/>
    </reaction>
</comment>
<dbReference type="InterPro" id="IPR016136">
    <property type="entry name" value="DNA_helicase_N/primase_C"/>
</dbReference>
<keyword evidence="5" id="KW-0378">Hydrolase</keyword>
<keyword evidence="7" id="KW-0067">ATP-binding</keyword>
<dbReference type="EMBL" id="JAEQNE010000001">
    <property type="protein sequence ID" value="MBL0390560.1"/>
    <property type="molecule type" value="Genomic_DNA"/>
</dbReference>
<comment type="similarity">
    <text evidence="1">Belongs to the helicase family. DnaB subfamily.</text>
</comment>
<evidence type="ECO:0000256" key="9">
    <source>
        <dbReference type="ARBA" id="ARBA00023235"/>
    </source>
</evidence>
<accession>A0A936YVX5</accession>